<evidence type="ECO:0000259" key="5">
    <source>
        <dbReference type="PROSITE" id="PS51186"/>
    </source>
</evidence>
<dbReference type="PANTHER" id="PTHR43420">
    <property type="entry name" value="ACETYLTRANSFERASE"/>
    <property type="match status" value="1"/>
</dbReference>
<dbReference type="NCBIfam" id="TIGR01575">
    <property type="entry name" value="rimI"/>
    <property type="match status" value="1"/>
</dbReference>
<evidence type="ECO:0000256" key="4">
    <source>
        <dbReference type="ARBA" id="ARBA00023315"/>
    </source>
</evidence>
<comment type="similarity">
    <text evidence="1">Belongs to the acetyltransferase family. RimI subfamily.</text>
</comment>
<dbReference type="GO" id="GO:0008080">
    <property type="term" value="F:N-acetyltransferase activity"/>
    <property type="evidence" value="ECO:0007669"/>
    <property type="project" value="InterPro"/>
</dbReference>
<name>A0A0F9CRM9_9ZZZZ</name>
<dbReference type="SUPFAM" id="SSF55729">
    <property type="entry name" value="Acyl-CoA N-acyltransferases (Nat)"/>
    <property type="match status" value="1"/>
</dbReference>
<gene>
    <name evidence="6" type="ORF">LCGC14_2291630</name>
</gene>
<dbReference type="InterPro" id="IPR050680">
    <property type="entry name" value="YpeA/RimI_acetyltransf"/>
</dbReference>
<keyword evidence="3" id="KW-0808">Transferase</keyword>
<feature type="domain" description="N-acetyltransferase" evidence="5">
    <location>
        <begin position="2"/>
        <end position="149"/>
    </location>
</feature>
<dbReference type="EMBL" id="LAZR01032115">
    <property type="protein sequence ID" value="KKL51824.1"/>
    <property type="molecule type" value="Genomic_DNA"/>
</dbReference>
<keyword evidence="4" id="KW-0012">Acyltransferase</keyword>
<evidence type="ECO:0000256" key="2">
    <source>
        <dbReference type="ARBA" id="ARBA00022490"/>
    </source>
</evidence>
<dbReference type="Gene3D" id="3.40.630.30">
    <property type="match status" value="1"/>
</dbReference>
<protein>
    <recommendedName>
        <fullName evidence="5">N-acetyltransferase domain-containing protein</fullName>
    </recommendedName>
</protein>
<evidence type="ECO:0000313" key="6">
    <source>
        <dbReference type="EMBL" id="KKL51824.1"/>
    </source>
</evidence>
<dbReference type="InterPro" id="IPR000182">
    <property type="entry name" value="GNAT_dom"/>
</dbReference>
<dbReference type="AlphaFoldDB" id="A0A0F9CRM9"/>
<proteinExistence type="inferred from homology"/>
<dbReference type="Pfam" id="PF00583">
    <property type="entry name" value="Acetyltransf_1"/>
    <property type="match status" value="1"/>
</dbReference>
<keyword evidence="2" id="KW-0963">Cytoplasm</keyword>
<comment type="caution">
    <text evidence="6">The sequence shown here is derived from an EMBL/GenBank/DDBJ whole genome shotgun (WGS) entry which is preliminary data.</text>
</comment>
<evidence type="ECO:0000256" key="1">
    <source>
        <dbReference type="ARBA" id="ARBA00005395"/>
    </source>
</evidence>
<dbReference type="PROSITE" id="PS51186">
    <property type="entry name" value="GNAT"/>
    <property type="match status" value="1"/>
</dbReference>
<sequence length="156" mass="17686">MMFIPRVMLAEDLANVHAIESAANQFPWSQKNFADSLDAGHYAWVFCDAFDVIIAYTVVQLVVDEVHLLNLCVSPDMQRQGYGRRILDHVIDFAHSRAAVIIVLEVRESNHRAQALYEQFGFNEMSVRPGYYPAENGREDAILMGLDLSMLSMFST</sequence>
<dbReference type="CDD" id="cd04301">
    <property type="entry name" value="NAT_SF"/>
    <property type="match status" value="1"/>
</dbReference>
<reference evidence="6" key="1">
    <citation type="journal article" date="2015" name="Nature">
        <title>Complex archaea that bridge the gap between prokaryotes and eukaryotes.</title>
        <authorList>
            <person name="Spang A."/>
            <person name="Saw J.H."/>
            <person name="Jorgensen S.L."/>
            <person name="Zaremba-Niedzwiedzka K."/>
            <person name="Martijn J."/>
            <person name="Lind A.E."/>
            <person name="van Eijk R."/>
            <person name="Schleper C."/>
            <person name="Guy L."/>
            <person name="Ettema T.J."/>
        </authorList>
    </citation>
    <scope>NUCLEOTIDE SEQUENCE</scope>
</reference>
<accession>A0A0F9CRM9</accession>
<evidence type="ECO:0000256" key="3">
    <source>
        <dbReference type="ARBA" id="ARBA00022679"/>
    </source>
</evidence>
<dbReference type="InterPro" id="IPR006464">
    <property type="entry name" value="AcTrfase_RimI/Ard1"/>
</dbReference>
<organism evidence="6">
    <name type="scientific">marine sediment metagenome</name>
    <dbReference type="NCBI Taxonomy" id="412755"/>
    <lineage>
        <taxon>unclassified sequences</taxon>
        <taxon>metagenomes</taxon>
        <taxon>ecological metagenomes</taxon>
    </lineage>
</organism>
<dbReference type="HAMAP" id="MF_02210">
    <property type="entry name" value="RimI"/>
    <property type="match status" value="1"/>
</dbReference>
<dbReference type="InterPro" id="IPR043690">
    <property type="entry name" value="RimI"/>
</dbReference>
<dbReference type="InterPro" id="IPR016181">
    <property type="entry name" value="Acyl_CoA_acyltransferase"/>
</dbReference>
<dbReference type="PANTHER" id="PTHR43420:SF51">
    <property type="entry name" value="PEPTIDYL-LYSINE N-ACETYLTRANSFERASE YIAC"/>
    <property type="match status" value="1"/>
</dbReference>